<feature type="disulfide bond" evidence="2">
    <location>
        <begin position="138"/>
        <end position="152"/>
    </location>
</feature>
<feature type="disulfide bond" evidence="2">
    <location>
        <begin position="64"/>
        <end position="88"/>
    </location>
</feature>
<feature type="active site" evidence="1">
    <location>
        <position position="270"/>
    </location>
</feature>
<dbReference type="EMBL" id="QANS01000002">
    <property type="protein sequence ID" value="PTU31907.1"/>
    <property type="molecule type" value="Genomic_DNA"/>
</dbReference>
<feature type="disulfide bond" evidence="2">
    <location>
        <begin position="202"/>
        <end position="250"/>
    </location>
</feature>
<evidence type="ECO:0000256" key="2">
    <source>
        <dbReference type="PIRSR" id="PIRSR637460-2"/>
    </source>
</evidence>
<gene>
    <name evidence="4" type="ORF">CJD38_04270</name>
</gene>
<dbReference type="InterPro" id="IPR013830">
    <property type="entry name" value="SGNH_hydro"/>
</dbReference>
<protein>
    <submittedName>
        <fullName evidence="4">SGNH/GDSL hydrolase family protein</fullName>
    </submittedName>
</protein>
<keyword evidence="4" id="KW-0378">Hydrolase</keyword>
<dbReference type="CDD" id="cd01823">
    <property type="entry name" value="SEST_like"/>
    <property type="match status" value="1"/>
</dbReference>
<evidence type="ECO:0000313" key="4">
    <source>
        <dbReference type="EMBL" id="PTU31907.1"/>
    </source>
</evidence>
<name>A0A2T5MH66_9GAMM</name>
<dbReference type="SUPFAM" id="SSF52266">
    <property type="entry name" value="SGNH hydrolase"/>
    <property type="match status" value="1"/>
</dbReference>
<accession>A0A2T5MH66</accession>
<evidence type="ECO:0000259" key="3">
    <source>
        <dbReference type="Pfam" id="PF13472"/>
    </source>
</evidence>
<comment type="caution">
    <text evidence="4">The sequence shown here is derived from an EMBL/GenBank/DDBJ whole genome shotgun (WGS) entry which is preliminary data.</text>
</comment>
<dbReference type="Proteomes" id="UP000244248">
    <property type="component" value="Unassembled WGS sequence"/>
</dbReference>
<dbReference type="PANTHER" id="PTHR37981:SF1">
    <property type="entry name" value="SGNH HYDROLASE-TYPE ESTERASE DOMAIN-CONTAINING PROTEIN"/>
    <property type="match status" value="1"/>
</dbReference>
<dbReference type="Pfam" id="PF13472">
    <property type="entry name" value="Lipase_GDSL_2"/>
    <property type="match status" value="1"/>
</dbReference>
<dbReference type="GO" id="GO:0004806">
    <property type="term" value="F:triacylglycerol lipase activity"/>
    <property type="evidence" value="ECO:0007669"/>
    <property type="project" value="TreeGrafter"/>
</dbReference>
<sequence>MLRIVAKLFGVLVLFVVLAGIGLAVHLYYAGRTHSENPQYVALGSSFAAGPGITERAPGSPITCGRSKDNYPHLLARKQQLSLVDVTCSGAITKYILEDGPMLQPAQINAVSEETELVTVTIGGNDVSYMGNLMALGCDASTGSVERFLGVCRVKSVEKVDKDFAALPSRLTKIANEVHARAPKARLIFVNYFTVLPESGTCKRLELSVEAADRMRMVAQRLASTIHDVALNNHAEVLDLSSLSASHNVCAKDPWLQGRHTGSFFIAPLHPNLEGMEATAEALNQLLDKPSAAQ</sequence>
<evidence type="ECO:0000313" key="5">
    <source>
        <dbReference type="Proteomes" id="UP000244248"/>
    </source>
</evidence>
<feature type="active site" description="Nucleophile" evidence="1">
    <location>
        <position position="46"/>
    </location>
</feature>
<organism evidence="4 5">
    <name type="scientific">Stenotrophobium rhamnosiphilum</name>
    <dbReference type="NCBI Taxonomy" id="2029166"/>
    <lineage>
        <taxon>Bacteria</taxon>
        <taxon>Pseudomonadati</taxon>
        <taxon>Pseudomonadota</taxon>
        <taxon>Gammaproteobacteria</taxon>
        <taxon>Nevskiales</taxon>
        <taxon>Nevskiaceae</taxon>
        <taxon>Stenotrophobium</taxon>
    </lineage>
</organism>
<dbReference type="GO" id="GO:0019433">
    <property type="term" value="P:triglyceride catabolic process"/>
    <property type="evidence" value="ECO:0007669"/>
    <property type="project" value="TreeGrafter"/>
</dbReference>
<dbReference type="AlphaFoldDB" id="A0A2T5MH66"/>
<dbReference type="PANTHER" id="PTHR37981">
    <property type="entry name" value="LIPASE 2"/>
    <property type="match status" value="1"/>
</dbReference>
<dbReference type="Gene3D" id="3.40.50.1110">
    <property type="entry name" value="SGNH hydrolase"/>
    <property type="match status" value="1"/>
</dbReference>
<reference evidence="4 5" key="1">
    <citation type="submission" date="2018-04" db="EMBL/GenBank/DDBJ databases">
        <title>Novel species isolated from glacier.</title>
        <authorList>
            <person name="Liu Q."/>
            <person name="Xin Y.-H."/>
        </authorList>
    </citation>
    <scope>NUCLEOTIDE SEQUENCE [LARGE SCALE GENOMIC DNA]</scope>
    <source>
        <strain evidence="4 5">GT1R17</strain>
    </source>
</reference>
<keyword evidence="5" id="KW-1185">Reference proteome</keyword>
<dbReference type="InterPro" id="IPR036514">
    <property type="entry name" value="SGNH_hydro_sf"/>
</dbReference>
<keyword evidence="2" id="KW-1015">Disulfide bond</keyword>
<feature type="domain" description="SGNH hydrolase-type esterase" evidence="3">
    <location>
        <begin position="42"/>
        <end position="278"/>
    </location>
</feature>
<proteinExistence type="predicted"/>
<dbReference type="InterPro" id="IPR037460">
    <property type="entry name" value="SEST-like"/>
</dbReference>
<evidence type="ECO:0000256" key="1">
    <source>
        <dbReference type="PIRSR" id="PIRSR637460-1"/>
    </source>
</evidence>